<dbReference type="Pfam" id="PF01590">
    <property type="entry name" value="GAF"/>
    <property type="match status" value="1"/>
</dbReference>
<dbReference type="FunFam" id="3.30.70.270:FF:000001">
    <property type="entry name" value="Diguanylate cyclase domain protein"/>
    <property type="match status" value="1"/>
</dbReference>
<organism evidence="2">
    <name type="scientific">uncultured Solirubrobacteraceae bacterium</name>
    <dbReference type="NCBI Taxonomy" id="1162706"/>
    <lineage>
        <taxon>Bacteria</taxon>
        <taxon>Bacillati</taxon>
        <taxon>Actinomycetota</taxon>
        <taxon>Thermoleophilia</taxon>
        <taxon>Solirubrobacterales</taxon>
        <taxon>Solirubrobacteraceae</taxon>
        <taxon>environmental samples</taxon>
    </lineage>
</organism>
<dbReference type="SUPFAM" id="SSF55073">
    <property type="entry name" value="Nucleotide cyclase"/>
    <property type="match status" value="1"/>
</dbReference>
<dbReference type="CDD" id="cd01949">
    <property type="entry name" value="GGDEF"/>
    <property type="match status" value="1"/>
</dbReference>
<dbReference type="Gene3D" id="3.30.70.270">
    <property type="match status" value="1"/>
</dbReference>
<sequence length="334" mass="35872">MDLGHTGRKGNGETSDPCVRVAPRPEDVAAATLLLRGTGNPRRTFCLAAARLLRAEVATLWEVRGDGLEPTATSGEELPLVTGLMGSAAGRAAVGGVRFFAGDTWTDPGADRQFVERLGLRSVVAEPIRIGDRATGAITIGWCRPVEELDPLVSGFLSLMAVQASMAIDRADLAARLEQQALTDPLTDLPNRRGLARELDREMARATRTDSPLGFALMDLDNFKAYNDHHGHVAGDRLLVRAARAWRRNLRAQDTLARYGGEEFVILLPDCGVDALVTLEVIERVRAATPGGQTVSVGLAIWDGREPAHELAARADGALYAAKGEGRDRAIAVW</sequence>
<dbReference type="InterPro" id="IPR000160">
    <property type="entry name" value="GGDEF_dom"/>
</dbReference>
<dbReference type="InterPro" id="IPR003018">
    <property type="entry name" value="GAF"/>
</dbReference>
<dbReference type="InterPro" id="IPR029016">
    <property type="entry name" value="GAF-like_dom_sf"/>
</dbReference>
<dbReference type="InterPro" id="IPR029787">
    <property type="entry name" value="Nucleotide_cyclase"/>
</dbReference>
<dbReference type="GO" id="GO:1902201">
    <property type="term" value="P:negative regulation of bacterial-type flagellum-dependent cell motility"/>
    <property type="evidence" value="ECO:0007669"/>
    <property type="project" value="TreeGrafter"/>
</dbReference>
<feature type="domain" description="GGDEF" evidence="1">
    <location>
        <begin position="211"/>
        <end position="334"/>
    </location>
</feature>
<reference evidence="2" key="1">
    <citation type="submission" date="2020-02" db="EMBL/GenBank/DDBJ databases">
        <authorList>
            <person name="Meier V. D."/>
        </authorList>
    </citation>
    <scope>NUCLEOTIDE SEQUENCE</scope>
    <source>
        <strain evidence="2">AVDCRST_MAG53</strain>
    </source>
</reference>
<dbReference type="SMART" id="SM00267">
    <property type="entry name" value="GGDEF"/>
    <property type="match status" value="1"/>
</dbReference>
<proteinExistence type="predicted"/>
<dbReference type="PANTHER" id="PTHR45138:SF9">
    <property type="entry name" value="DIGUANYLATE CYCLASE DGCM-RELATED"/>
    <property type="match status" value="1"/>
</dbReference>
<dbReference type="InterPro" id="IPR043128">
    <property type="entry name" value="Rev_trsase/Diguanyl_cyclase"/>
</dbReference>
<dbReference type="GO" id="GO:0043709">
    <property type="term" value="P:cell adhesion involved in single-species biofilm formation"/>
    <property type="evidence" value="ECO:0007669"/>
    <property type="project" value="TreeGrafter"/>
</dbReference>
<gene>
    <name evidence="2" type="ORF">AVDCRST_MAG53-2388</name>
</gene>
<dbReference type="InterPro" id="IPR050469">
    <property type="entry name" value="Diguanylate_Cyclase"/>
</dbReference>
<dbReference type="AlphaFoldDB" id="A0A6J4SUE7"/>
<dbReference type="PROSITE" id="PS50887">
    <property type="entry name" value="GGDEF"/>
    <property type="match status" value="1"/>
</dbReference>
<dbReference type="NCBIfam" id="TIGR00254">
    <property type="entry name" value="GGDEF"/>
    <property type="match status" value="1"/>
</dbReference>
<name>A0A6J4SUE7_9ACTN</name>
<accession>A0A6J4SUE7</accession>
<dbReference type="GO" id="GO:0005886">
    <property type="term" value="C:plasma membrane"/>
    <property type="evidence" value="ECO:0007669"/>
    <property type="project" value="TreeGrafter"/>
</dbReference>
<evidence type="ECO:0000259" key="1">
    <source>
        <dbReference type="PROSITE" id="PS50887"/>
    </source>
</evidence>
<protein>
    <submittedName>
        <fullName evidence="2">Diguanylate cyclase/phosphodiesterase (GGDEF &amp; EAL domains) with PAS/PAC sensor(S)</fullName>
    </submittedName>
</protein>
<dbReference type="EMBL" id="CADCVR010000073">
    <property type="protein sequence ID" value="CAA9505448.1"/>
    <property type="molecule type" value="Genomic_DNA"/>
</dbReference>
<evidence type="ECO:0000313" key="2">
    <source>
        <dbReference type="EMBL" id="CAA9505448.1"/>
    </source>
</evidence>
<dbReference type="PANTHER" id="PTHR45138">
    <property type="entry name" value="REGULATORY COMPONENTS OF SENSORY TRANSDUCTION SYSTEM"/>
    <property type="match status" value="1"/>
</dbReference>
<dbReference type="SUPFAM" id="SSF55781">
    <property type="entry name" value="GAF domain-like"/>
    <property type="match status" value="1"/>
</dbReference>
<dbReference type="Pfam" id="PF00990">
    <property type="entry name" value="GGDEF"/>
    <property type="match status" value="1"/>
</dbReference>
<dbReference type="GO" id="GO:0052621">
    <property type="term" value="F:diguanylate cyclase activity"/>
    <property type="evidence" value="ECO:0007669"/>
    <property type="project" value="TreeGrafter"/>
</dbReference>
<dbReference type="Gene3D" id="3.30.450.40">
    <property type="match status" value="1"/>
</dbReference>